<sequence length="160" mass="17841">MPVNCTFLLNRRTTSTLSCSGFGDLEAYSGQNRGRDNPDAVAVPTIGPLPKGTYFIVDRQSGGMMGWAHDLWSRHGYGTTDRTKWFMLWNPRTGDYTMIDGVRREAFRLHPEGPGRVSKGCITVTDKAGFERLQRYIRNGPPLMPVPGSTLKAYGTVQVR</sequence>
<evidence type="ECO:0000259" key="1">
    <source>
        <dbReference type="Pfam" id="PF10908"/>
    </source>
</evidence>
<dbReference type="Proteomes" id="UP000055019">
    <property type="component" value="Unassembled WGS sequence"/>
</dbReference>
<keyword evidence="3" id="KW-1185">Reference proteome</keyword>
<dbReference type="InterPro" id="IPR021225">
    <property type="entry name" value="Tlde1_dom"/>
</dbReference>
<proteinExistence type="predicted"/>
<dbReference type="AlphaFoldDB" id="A0A158GX80"/>
<gene>
    <name evidence="2" type="ORF">AWB74_01451</name>
</gene>
<evidence type="ECO:0000313" key="2">
    <source>
        <dbReference type="EMBL" id="SAL36652.1"/>
    </source>
</evidence>
<reference evidence="2" key="1">
    <citation type="submission" date="2016-01" db="EMBL/GenBank/DDBJ databases">
        <authorList>
            <person name="Peeters C."/>
        </authorList>
    </citation>
    <scope>NUCLEOTIDE SEQUENCE [LARGE SCALE GENOMIC DNA]</scope>
    <source>
        <strain evidence="2">LMG 29317</strain>
    </source>
</reference>
<accession>A0A158GX80</accession>
<dbReference type="EMBL" id="FCOM02000004">
    <property type="protein sequence ID" value="SAL36652.1"/>
    <property type="molecule type" value="Genomic_DNA"/>
</dbReference>
<dbReference type="OrthoDB" id="6490254at2"/>
<name>A0A158GX80_9BURK</name>
<organism evidence="2 3">
    <name type="scientific">Caballeronia arvi</name>
    <dbReference type="NCBI Taxonomy" id="1777135"/>
    <lineage>
        <taxon>Bacteria</taxon>
        <taxon>Pseudomonadati</taxon>
        <taxon>Pseudomonadota</taxon>
        <taxon>Betaproteobacteria</taxon>
        <taxon>Burkholderiales</taxon>
        <taxon>Burkholderiaceae</taxon>
        <taxon>Caballeronia</taxon>
    </lineage>
</organism>
<evidence type="ECO:0000313" key="3">
    <source>
        <dbReference type="Proteomes" id="UP000055019"/>
    </source>
</evidence>
<dbReference type="RefSeq" id="WP_061146090.1">
    <property type="nucleotide sequence ID" value="NZ_FCOM02000004.1"/>
</dbReference>
<comment type="caution">
    <text evidence="2">The sequence shown here is derived from an EMBL/GenBank/DDBJ whole genome shotgun (WGS) entry which is preliminary data.</text>
</comment>
<protein>
    <recommendedName>
        <fullName evidence="1">Tlde1 domain-containing protein</fullName>
    </recommendedName>
</protein>
<feature type="domain" description="Tlde1" evidence="1">
    <location>
        <begin position="24"/>
        <end position="140"/>
    </location>
</feature>
<dbReference type="Pfam" id="PF10908">
    <property type="entry name" value="Tlde1_dom"/>
    <property type="match status" value="1"/>
</dbReference>